<reference evidence="2 3" key="1">
    <citation type="journal article" date="2015" name="Nature">
        <title>rRNA introns, odd ribosomes, and small enigmatic genomes across a large radiation of phyla.</title>
        <authorList>
            <person name="Brown C.T."/>
            <person name="Hug L.A."/>
            <person name="Thomas B.C."/>
            <person name="Sharon I."/>
            <person name="Castelle C.J."/>
            <person name="Singh A."/>
            <person name="Wilkins M.J."/>
            <person name="Williams K.H."/>
            <person name="Banfield J.F."/>
        </authorList>
    </citation>
    <scope>NUCLEOTIDE SEQUENCE [LARGE SCALE GENOMIC DNA]</scope>
</reference>
<dbReference type="EMBL" id="LCFP01000011">
    <property type="protein sequence ID" value="KKS96369.1"/>
    <property type="molecule type" value="Genomic_DNA"/>
</dbReference>
<evidence type="ECO:0000313" key="3">
    <source>
        <dbReference type="Proteomes" id="UP000034894"/>
    </source>
</evidence>
<proteinExistence type="predicted"/>
<evidence type="ECO:0000313" key="2">
    <source>
        <dbReference type="EMBL" id="KKS96369.1"/>
    </source>
</evidence>
<accession>A0A0G1DFG0</accession>
<protein>
    <recommendedName>
        <fullName evidence="1">DUF5659 domain-containing protein</fullName>
    </recommendedName>
</protein>
<dbReference type="Pfam" id="PF18903">
    <property type="entry name" value="DUF5659"/>
    <property type="match status" value="1"/>
</dbReference>
<dbReference type="Proteomes" id="UP000034894">
    <property type="component" value="Unassembled WGS sequence"/>
</dbReference>
<name>A0A0G1DFG0_9BACT</name>
<dbReference type="STRING" id="1618443.UV73_C0011G0041"/>
<dbReference type="InterPro" id="IPR043718">
    <property type="entry name" value="DUF5659"/>
</dbReference>
<dbReference type="AlphaFoldDB" id="A0A0G1DFG0"/>
<organism evidence="2 3">
    <name type="scientific">Candidatus Gottesmanbacteria bacterium GW2011_GWA2_43_14</name>
    <dbReference type="NCBI Taxonomy" id="1618443"/>
    <lineage>
        <taxon>Bacteria</taxon>
        <taxon>Candidatus Gottesmaniibacteriota</taxon>
    </lineage>
</organism>
<comment type="caution">
    <text evidence="2">The sequence shown here is derived from an EMBL/GenBank/DDBJ whole genome shotgun (WGS) entry which is preliminary data.</text>
</comment>
<evidence type="ECO:0000259" key="1">
    <source>
        <dbReference type="Pfam" id="PF18903"/>
    </source>
</evidence>
<gene>
    <name evidence="2" type="ORF">UV73_C0011G0041</name>
</gene>
<sequence>MTDQNLNKYSTDSISLAAFLLSEGCKFSGLERITPTKVNFLFENSRQIQTLADNFWKSEVLVEPKKLLHALKDLKSLLYQFFNERR</sequence>
<feature type="domain" description="DUF5659" evidence="1">
    <location>
        <begin position="7"/>
        <end position="79"/>
    </location>
</feature>